<evidence type="ECO:0000313" key="2">
    <source>
        <dbReference type="EMBL" id="KAJ1084005.1"/>
    </source>
</evidence>
<reference evidence="2" key="1">
    <citation type="journal article" date="2022" name="bioRxiv">
        <title>Sequencing and chromosome-scale assembly of the giantPleurodeles waltlgenome.</title>
        <authorList>
            <person name="Brown T."/>
            <person name="Elewa A."/>
            <person name="Iarovenko S."/>
            <person name="Subramanian E."/>
            <person name="Araus A.J."/>
            <person name="Petzold A."/>
            <person name="Susuki M."/>
            <person name="Suzuki K.-i.T."/>
            <person name="Hayashi T."/>
            <person name="Toyoda A."/>
            <person name="Oliveira C."/>
            <person name="Osipova E."/>
            <person name="Leigh N.D."/>
            <person name="Simon A."/>
            <person name="Yun M.H."/>
        </authorList>
    </citation>
    <scope>NUCLEOTIDE SEQUENCE</scope>
    <source>
        <strain evidence="2">20211129_DDA</strain>
        <tissue evidence="2">Liver</tissue>
    </source>
</reference>
<evidence type="ECO:0000256" key="1">
    <source>
        <dbReference type="SAM" id="MobiDB-lite"/>
    </source>
</evidence>
<gene>
    <name evidence="2" type="ORF">NDU88_004160</name>
</gene>
<organism evidence="2 3">
    <name type="scientific">Pleurodeles waltl</name>
    <name type="common">Iberian ribbed newt</name>
    <dbReference type="NCBI Taxonomy" id="8319"/>
    <lineage>
        <taxon>Eukaryota</taxon>
        <taxon>Metazoa</taxon>
        <taxon>Chordata</taxon>
        <taxon>Craniata</taxon>
        <taxon>Vertebrata</taxon>
        <taxon>Euteleostomi</taxon>
        <taxon>Amphibia</taxon>
        <taxon>Batrachia</taxon>
        <taxon>Caudata</taxon>
        <taxon>Salamandroidea</taxon>
        <taxon>Salamandridae</taxon>
        <taxon>Pleurodelinae</taxon>
        <taxon>Pleurodeles</taxon>
    </lineage>
</organism>
<accession>A0AAV7L7V0</accession>
<keyword evidence="3" id="KW-1185">Reference proteome</keyword>
<name>A0AAV7L7V0_PLEWA</name>
<feature type="compositionally biased region" description="Gly residues" evidence="1">
    <location>
        <begin position="66"/>
        <end position="76"/>
    </location>
</feature>
<feature type="region of interest" description="Disordered" evidence="1">
    <location>
        <begin position="57"/>
        <end position="76"/>
    </location>
</feature>
<protein>
    <submittedName>
        <fullName evidence="2">Uncharacterized protein</fullName>
    </submittedName>
</protein>
<evidence type="ECO:0000313" key="3">
    <source>
        <dbReference type="Proteomes" id="UP001066276"/>
    </source>
</evidence>
<dbReference type="Proteomes" id="UP001066276">
    <property type="component" value="Chromosome 12"/>
</dbReference>
<dbReference type="EMBL" id="JANPWB010000016">
    <property type="protein sequence ID" value="KAJ1084005.1"/>
    <property type="molecule type" value="Genomic_DNA"/>
</dbReference>
<proteinExistence type="predicted"/>
<feature type="region of interest" description="Disordered" evidence="1">
    <location>
        <begin position="90"/>
        <end position="176"/>
    </location>
</feature>
<feature type="compositionally biased region" description="Acidic residues" evidence="1">
    <location>
        <begin position="144"/>
        <end position="153"/>
    </location>
</feature>
<sequence>MLLAEEKVKEAMRLLAEADRLDLVVSGGVQPHSMRRASSGVATAVIACSLLCTHKGEQERQAGTTGPWGRGATEGGRGVLAEAPQRELVEPIPSAPGSEVPALLQEGPGHNRARLGTKERADQDSPAAPGADRGSNLESRVGQDEVEQEEELVLGEQSPDTIGWEESGDDQEEGSFGAWVARRVGMSRSGGRRKSGVTCGRGARVGKQAKHVCGSASEQAFLE</sequence>
<comment type="caution">
    <text evidence="2">The sequence shown here is derived from an EMBL/GenBank/DDBJ whole genome shotgun (WGS) entry which is preliminary data.</text>
</comment>
<dbReference type="AlphaFoldDB" id="A0AAV7L7V0"/>